<dbReference type="Proteomes" id="UP001596222">
    <property type="component" value="Unassembled WGS sequence"/>
</dbReference>
<name>A0ABW0ADD0_9ACTN</name>
<proteinExistence type="predicted"/>
<evidence type="ECO:0000313" key="2">
    <source>
        <dbReference type="Proteomes" id="UP001596222"/>
    </source>
</evidence>
<dbReference type="RefSeq" id="WP_382051105.1">
    <property type="nucleotide sequence ID" value="NZ_JBHSKJ010000048.1"/>
</dbReference>
<gene>
    <name evidence="1" type="ORF">ACFPP6_36155</name>
</gene>
<sequence>MVFLASRLRQRAVEQGGRPVTDPVGWLIGWAIPRRAVCPDVRCDDGRRMDLNAACERCAEYRSDLVARRRAVSLELARLPGTRLPAGEYRQLYEARLQAVTRQVEQERATRREKAALERAQRQEDLVARRAEQKVLEDKERAQPCVECGRARARGLCELCGNARASEAAIAEAVEIGLTAREYLGSVAEGEFASRLEAEIRSRVGHSVDQVLDQGATELTASLLRRLASEEQRSQIRRETVELFARGREADAEAEAAFAAQMRQHHLHQCDGQHDCQAFIREKAEQVAWTTRCRVAEHLLEQGLVAVRTQRAALPVPVKLDAYALGAARVRAALRRPRAGVPT</sequence>
<protein>
    <submittedName>
        <fullName evidence="1">Uncharacterized protein</fullName>
    </submittedName>
</protein>
<reference evidence="2" key="1">
    <citation type="journal article" date="2019" name="Int. J. Syst. Evol. Microbiol.">
        <title>The Global Catalogue of Microorganisms (GCM) 10K type strain sequencing project: providing services to taxonomists for standard genome sequencing and annotation.</title>
        <authorList>
            <consortium name="The Broad Institute Genomics Platform"/>
            <consortium name="The Broad Institute Genome Sequencing Center for Infectious Disease"/>
            <person name="Wu L."/>
            <person name="Ma J."/>
        </authorList>
    </citation>
    <scope>NUCLEOTIDE SEQUENCE [LARGE SCALE GENOMIC DNA]</scope>
    <source>
        <strain evidence="2">CGMCC 4.1641</strain>
    </source>
</reference>
<organism evidence="1 2">
    <name type="scientific">Streptomyces aureoversilis</name>
    <dbReference type="NCBI Taxonomy" id="67277"/>
    <lineage>
        <taxon>Bacteria</taxon>
        <taxon>Bacillati</taxon>
        <taxon>Actinomycetota</taxon>
        <taxon>Actinomycetes</taxon>
        <taxon>Kitasatosporales</taxon>
        <taxon>Streptomycetaceae</taxon>
        <taxon>Streptomyces</taxon>
    </lineage>
</organism>
<dbReference type="EMBL" id="JBHSKJ010000048">
    <property type="protein sequence ID" value="MFC5150047.1"/>
    <property type="molecule type" value="Genomic_DNA"/>
</dbReference>
<keyword evidence="2" id="KW-1185">Reference proteome</keyword>
<comment type="caution">
    <text evidence="1">The sequence shown here is derived from an EMBL/GenBank/DDBJ whole genome shotgun (WGS) entry which is preliminary data.</text>
</comment>
<evidence type="ECO:0000313" key="1">
    <source>
        <dbReference type="EMBL" id="MFC5150047.1"/>
    </source>
</evidence>
<accession>A0ABW0ADD0</accession>